<reference evidence="2" key="2">
    <citation type="submission" date="2023-05" db="EMBL/GenBank/DDBJ databases">
        <authorList>
            <consortium name="Lawrence Berkeley National Laboratory"/>
            <person name="Steindorff A."/>
            <person name="Hensen N."/>
            <person name="Bonometti L."/>
            <person name="Westerberg I."/>
            <person name="Brannstrom I.O."/>
            <person name="Guillou S."/>
            <person name="Cros-Aarteil S."/>
            <person name="Calhoun S."/>
            <person name="Haridas S."/>
            <person name="Kuo A."/>
            <person name="Mondo S."/>
            <person name="Pangilinan J."/>
            <person name="Riley R."/>
            <person name="Labutti K."/>
            <person name="Andreopoulos B."/>
            <person name="Lipzen A."/>
            <person name="Chen C."/>
            <person name="Yanf M."/>
            <person name="Daum C."/>
            <person name="Ng V."/>
            <person name="Clum A."/>
            <person name="Ohm R."/>
            <person name="Martin F."/>
            <person name="Silar P."/>
            <person name="Natvig D."/>
            <person name="Lalanne C."/>
            <person name="Gautier V."/>
            <person name="Ament-Velasquez S.L."/>
            <person name="Kruys A."/>
            <person name="Hutchinson M.I."/>
            <person name="Powell A.J."/>
            <person name="Barry K."/>
            <person name="Miller A.N."/>
            <person name="Grigoriev I.V."/>
            <person name="Debuchy R."/>
            <person name="Gladieux P."/>
            <person name="Thoren M.H."/>
            <person name="Johannesson H."/>
        </authorList>
    </citation>
    <scope>NUCLEOTIDE SEQUENCE</scope>
    <source>
        <strain evidence="2">PSN309</strain>
    </source>
</reference>
<sequence length="427" mass="48797">MSAINKATKIAEKGSKHSIPNEESTTSQQPQPEVKSGSTAKQPEAKSSRQDADKTSLKDINKRLETLESSLKSLQPVGHTHFFPDLKELRDNACLEEVQLWVEAMDVKLQYAFNERNFPHYVHNGAFYYVYSKLGPGNQRFIQDDLRRADHFEKSNKLDPNRILSKLSDIAYFDKKPRITVPRMIRSKECENIGLYASEVYGETHMLGWPEDAGICALLTGLPGKIRKQAWAKAKEASPRPVTFSEWFPLLKTEGNSIGTPECRFWYVYDRLSGELQAVTLPLVVGRDHKSLSDDPILRELTRIFGNPQKEHDMFYKYTSLRQGDNSLETYCQEWANLDVEVSGQSLLQGGQVVTDRMKSALFLADLRDREEIMDVLQSRGKSEHQMWDGVPFDKFLLQFRNPAGDILSDLRQVKRCWAQATNSTTR</sequence>
<proteinExistence type="predicted"/>
<feature type="compositionally biased region" description="Polar residues" evidence="1">
    <location>
        <begin position="21"/>
        <end position="41"/>
    </location>
</feature>
<feature type="region of interest" description="Disordered" evidence="1">
    <location>
        <begin position="1"/>
        <end position="57"/>
    </location>
</feature>
<gene>
    <name evidence="2" type="ORF">QBC35DRAFT_538842</name>
</gene>
<evidence type="ECO:0000313" key="3">
    <source>
        <dbReference type="Proteomes" id="UP001302126"/>
    </source>
</evidence>
<reference evidence="2" key="1">
    <citation type="journal article" date="2023" name="Mol. Phylogenet. Evol.">
        <title>Genome-scale phylogeny and comparative genomics of the fungal order Sordariales.</title>
        <authorList>
            <person name="Hensen N."/>
            <person name="Bonometti L."/>
            <person name="Westerberg I."/>
            <person name="Brannstrom I.O."/>
            <person name="Guillou S."/>
            <person name="Cros-Aarteil S."/>
            <person name="Calhoun S."/>
            <person name="Haridas S."/>
            <person name="Kuo A."/>
            <person name="Mondo S."/>
            <person name="Pangilinan J."/>
            <person name="Riley R."/>
            <person name="LaButti K."/>
            <person name="Andreopoulos B."/>
            <person name="Lipzen A."/>
            <person name="Chen C."/>
            <person name="Yan M."/>
            <person name="Daum C."/>
            <person name="Ng V."/>
            <person name="Clum A."/>
            <person name="Steindorff A."/>
            <person name="Ohm R.A."/>
            <person name="Martin F."/>
            <person name="Silar P."/>
            <person name="Natvig D.O."/>
            <person name="Lalanne C."/>
            <person name="Gautier V."/>
            <person name="Ament-Velasquez S.L."/>
            <person name="Kruys A."/>
            <person name="Hutchinson M.I."/>
            <person name="Powell A.J."/>
            <person name="Barry K."/>
            <person name="Miller A.N."/>
            <person name="Grigoriev I.V."/>
            <person name="Debuchy R."/>
            <person name="Gladieux P."/>
            <person name="Hiltunen Thoren M."/>
            <person name="Johannesson H."/>
        </authorList>
    </citation>
    <scope>NUCLEOTIDE SEQUENCE</scope>
    <source>
        <strain evidence="2">PSN309</strain>
    </source>
</reference>
<evidence type="ECO:0000313" key="2">
    <source>
        <dbReference type="EMBL" id="KAK4191005.1"/>
    </source>
</evidence>
<keyword evidence="3" id="KW-1185">Reference proteome</keyword>
<feature type="compositionally biased region" description="Basic and acidic residues" evidence="1">
    <location>
        <begin position="43"/>
        <end position="57"/>
    </location>
</feature>
<organism evidence="2 3">
    <name type="scientific">Podospora australis</name>
    <dbReference type="NCBI Taxonomy" id="1536484"/>
    <lineage>
        <taxon>Eukaryota</taxon>
        <taxon>Fungi</taxon>
        <taxon>Dikarya</taxon>
        <taxon>Ascomycota</taxon>
        <taxon>Pezizomycotina</taxon>
        <taxon>Sordariomycetes</taxon>
        <taxon>Sordariomycetidae</taxon>
        <taxon>Sordariales</taxon>
        <taxon>Podosporaceae</taxon>
        <taxon>Podospora</taxon>
    </lineage>
</organism>
<dbReference type="EMBL" id="MU864361">
    <property type="protein sequence ID" value="KAK4191005.1"/>
    <property type="molecule type" value="Genomic_DNA"/>
</dbReference>
<protein>
    <submittedName>
        <fullName evidence="2">Uncharacterized protein</fullName>
    </submittedName>
</protein>
<name>A0AAN7AML5_9PEZI</name>
<accession>A0AAN7AML5</accession>
<evidence type="ECO:0000256" key="1">
    <source>
        <dbReference type="SAM" id="MobiDB-lite"/>
    </source>
</evidence>
<dbReference type="Proteomes" id="UP001302126">
    <property type="component" value="Unassembled WGS sequence"/>
</dbReference>
<dbReference type="AlphaFoldDB" id="A0AAN7AML5"/>
<comment type="caution">
    <text evidence="2">The sequence shown here is derived from an EMBL/GenBank/DDBJ whole genome shotgun (WGS) entry which is preliminary data.</text>
</comment>